<protein>
    <recommendedName>
        <fullName evidence="5">PpiC domain-containing protein</fullName>
    </recommendedName>
</protein>
<dbReference type="AlphaFoldDB" id="A0A395LZD4"/>
<keyword evidence="2" id="KW-1133">Transmembrane helix</keyword>
<gene>
    <name evidence="3" type="ORF">D0433_08805</name>
</gene>
<dbReference type="SUPFAM" id="SSF109998">
    <property type="entry name" value="Triger factor/SurA peptide-binding domain-like"/>
    <property type="match status" value="1"/>
</dbReference>
<dbReference type="InterPro" id="IPR027304">
    <property type="entry name" value="Trigger_fact/SurA_dom_sf"/>
</dbReference>
<keyword evidence="2" id="KW-0472">Membrane</keyword>
<evidence type="ECO:0000256" key="1">
    <source>
        <dbReference type="SAM" id="MobiDB-lite"/>
    </source>
</evidence>
<sequence>MFKRKLVVSAPRSRYERERLLRQIVIYGSLGLGVVVTILVALALLQIFVLEPQRAVAAVGDQTISVRALQTRMRYEQAQLLSRYSQLSGQLSQLGGQGDDNTAQFIQQFYQQQLQQLVAQGSAERIAQDALDAMIEDLLIKQEANQRGITVTPEEVTEELEVSYGLYRKTLTPFPTYTPVTPPTPEPTPTGTVTESRPTPTPAPTATPRLQPTSISEADFQQLWQNTLASYQPLGLSEQDLRELIANGIYRRRLQDAFERDVPTTAPHYTFDYVRFNNLEEAQKAARRLAAGEVDFAALISQTNAITEPAPIGSGDSVELLSRFSVRDRFGEAVVEQLASAPLNQPTPVITSSFGSFYILLPRGREERPLEESERRSEQQRLFDEWLRAARGDANRVKRLIDPTTIIPSVVRETARNFQAQFGGSTPDASPSRRCW</sequence>
<accession>A0A395LZD4</accession>
<dbReference type="Proteomes" id="UP000266389">
    <property type="component" value="Unassembled WGS sequence"/>
</dbReference>
<feature type="region of interest" description="Disordered" evidence="1">
    <location>
        <begin position="175"/>
        <end position="211"/>
    </location>
</feature>
<evidence type="ECO:0000256" key="2">
    <source>
        <dbReference type="SAM" id="Phobius"/>
    </source>
</evidence>
<reference evidence="3 4" key="1">
    <citation type="journal article" date="2011" name="ISME J.">
        <title>Community ecology of hot spring cyanobacterial mats: predominant populations and their functional potential.</title>
        <authorList>
            <person name="Klatt C.G."/>
            <person name="Wood J.M."/>
            <person name="Rusch D.B."/>
            <person name="Bateson M.M."/>
            <person name="Hamamura N."/>
            <person name="Heidelberg J.F."/>
            <person name="Grossman A.R."/>
            <person name="Bhaya D."/>
            <person name="Cohan F.M."/>
            <person name="Kuhl M."/>
            <person name="Bryant D.A."/>
            <person name="Ward D.M."/>
        </authorList>
    </citation>
    <scope>NUCLEOTIDE SEQUENCE [LARGE SCALE GENOMIC DNA]</scope>
    <source>
        <strain evidence="3">OS</strain>
    </source>
</reference>
<evidence type="ECO:0000313" key="3">
    <source>
        <dbReference type="EMBL" id="RFM23875.1"/>
    </source>
</evidence>
<organism evidence="3 4">
    <name type="scientific">Candidatus Thermochlorobacter aerophilus</name>
    <dbReference type="NCBI Taxonomy" id="1868324"/>
    <lineage>
        <taxon>Bacteria</taxon>
        <taxon>Pseudomonadati</taxon>
        <taxon>Chlorobiota</taxon>
        <taxon>Chlorobiia</taxon>
        <taxon>Chlorobiales</taxon>
        <taxon>Candidatus Thermochlorobacteriaceae</taxon>
        <taxon>Candidatus Thermochlorobacter</taxon>
    </lineage>
</organism>
<feature type="transmembrane region" description="Helical" evidence="2">
    <location>
        <begin position="20"/>
        <end position="45"/>
    </location>
</feature>
<evidence type="ECO:0008006" key="5">
    <source>
        <dbReference type="Google" id="ProtNLM"/>
    </source>
</evidence>
<evidence type="ECO:0000313" key="4">
    <source>
        <dbReference type="Proteomes" id="UP000266389"/>
    </source>
</evidence>
<keyword evidence="2" id="KW-0812">Transmembrane</keyword>
<proteinExistence type="predicted"/>
<name>A0A395LZD4_9BACT</name>
<comment type="caution">
    <text evidence="3">The sequence shown here is derived from an EMBL/GenBank/DDBJ whole genome shotgun (WGS) entry which is preliminary data.</text>
</comment>
<dbReference type="Gene3D" id="1.10.4030.10">
    <property type="entry name" value="Porin chaperone SurA, peptide-binding domain"/>
    <property type="match status" value="1"/>
</dbReference>
<dbReference type="EMBL" id="PHFL01000056">
    <property type="protein sequence ID" value="RFM23875.1"/>
    <property type="molecule type" value="Genomic_DNA"/>
</dbReference>